<organism evidence="1 2">
    <name type="scientific">Candidatus Argoarchaeum ethanivorans</name>
    <dbReference type="NCBI Taxonomy" id="2608793"/>
    <lineage>
        <taxon>Archaea</taxon>
        <taxon>Methanobacteriati</taxon>
        <taxon>Methanobacteriota</taxon>
        <taxon>Stenosarchaea group</taxon>
        <taxon>Methanomicrobia</taxon>
        <taxon>Methanosarcinales</taxon>
        <taxon>Methanosarcinales incertae sedis</taxon>
        <taxon>GOM Arc I cluster</taxon>
        <taxon>Candidatus Argoarchaeum</taxon>
    </lineage>
</organism>
<accession>A0A811T8N5</accession>
<gene>
    <name evidence="1" type="ORF">DIAAKJNI_00363</name>
</gene>
<evidence type="ECO:0000313" key="2">
    <source>
        <dbReference type="Proteomes" id="UP000639006"/>
    </source>
</evidence>
<reference evidence="1" key="1">
    <citation type="submission" date="2020-10" db="EMBL/GenBank/DDBJ databases">
        <authorList>
            <person name="Hahn C.J."/>
            <person name="Laso-Perez R."/>
            <person name="Vulcano F."/>
            <person name="Vaziourakis K.-M."/>
            <person name="Stokke R."/>
            <person name="Steen I.H."/>
            <person name="Teske A."/>
            <person name="Boetius A."/>
            <person name="Liebeke M."/>
            <person name="Amann R."/>
            <person name="Knittel K."/>
        </authorList>
    </citation>
    <scope>NUCLEOTIDE SEQUENCE</scope>
    <source>
        <strain evidence="1">Gfbio:e3339647-f889-4370-9287-4fb5cb688e4c:AG392M11_GoMArc1</strain>
    </source>
</reference>
<protein>
    <submittedName>
        <fullName evidence="1">Uncharacterized protein</fullName>
    </submittedName>
</protein>
<name>A0A811T8N5_9EURY</name>
<proteinExistence type="predicted"/>
<dbReference type="AlphaFoldDB" id="A0A811T8N5"/>
<evidence type="ECO:0000313" key="1">
    <source>
        <dbReference type="EMBL" id="CAD6492691.1"/>
    </source>
</evidence>
<dbReference type="Proteomes" id="UP000639006">
    <property type="component" value="Unassembled WGS sequence"/>
</dbReference>
<comment type="caution">
    <text evidence="1">The sequence shown here is derived from an EMBL/GenBank/DDBJ whole genome shotgun (WGS) entry which is preliminary data.</text>
</comment>
<sequence length="73" mass="8840">MMQEILLKTNYLDEQIVKSRAEVIKRVEELEDHYILQALLNNFRKTGEPRFFNLMVRCLEAMDDMDRRLSQYS</sequence>
<dbReference type="EMBL" id="CAJHIQ010000017">
    <property type="protein sequence ID" value="CAD6492691.1"/>
    <property type="molecule type" value="Genomic_DNA"/>
</dbReference>